<name>A0AAD5APH1_SILAS</name>
<protein>
    <submittedName>
        <fullName evidence="1">Uncharacterized protein</fullName>
    </submittedName>
</protein>
<evidence type="ECO:0000313" key="1">
    <source>
        <dbReference type="EMBL" id="KAI5619625.1"/>
    </source>
</evidence>
<proteinExistence type="predicted"/>
<sequence length="110" mass="13413">ELKKLRFSLGVTRMDRIRNEFNKRTTHVRHFGDKMREARLRLFGHVQRRDIGYVGSRMLRRELQGRRKRGRPWRRFMKVCDEARHVSNWFERGSCRGQSRMETEIHCGNP</sequence>
<evidence type="ECO:0000313" key="2">
    <source>
        <dbReference type="Proteomes" id="UP001205998"/>
    </source>
</evidence>
<accession>A0AAD5APH1</accession>
<feature type="non-terminal residue" evidence="1">
    <location>
        <position position="110"/>
    </location>
</feature>
<reference evidence="1" key="1">
    <citation type="submission" date="2018-07" db="EMBL/GenBank/DDBJ databases">
        <title>Comparative genomics of catfishes provides insights into carnivory and benthic adaptation.</title>
        <authorList>
            <person name="Zhang Y."/>
            <person name="Wang D."/>
            <person name="Peng Z."/>
            <person name="Zheng S."/>
            <person name="Shao F."/>
            <person name="Tao W."/>
        </authorList>
    </citation>
    <scope>NUCLEOTIDE SEQUENCE</scope>
    <source>
        <strain evidence="1">Chongqing</strain>
    </source>
</reference>
<dbReference type="EMBL" id="MU551666">
    <property type="protein sequence ID" value="KAI5619625.1"/>
    <property type="molecule type" value="Genomic_DNA"/>
</dbReference>
<feature type="non-terminal residue" evidence="1">
    <location>
        <position position="1"/>
    </location>
</feature>
<gene>
    <name evidence="1" type="ORF">C0J50_21022</name>
</gene>
<dbReference type="Proteomes" id="UP001205998">
    <property type="component" value="Unassembled WGS sequence"/>
</dbReference>
<keyword evidence="2" id="KW-1185">Reference proteome</keyword>
<comment type="caution">
    <text evidence="1">The sequence shown here is derived from an EMBL/GenBank/DDBJ whole genome shotgun (WGS) entry which is preliminary data.</text>
</comment>
<organism evidence="1 2">
    <name type="scientific">Silurus asotus</name>
    <name type="common">Amur catfish</name>
    <name type="synonym">Parasilurus asotus</name>
    <dbReference type="NCBI Taxonomy" id="30991"/>
    <lineage>
        <taxon>Eukaryota</taxon>
        <taxon>Metazoa</taxon>
        <taxon>Chordata</taxon>
        <taxon>Craniata</taxon>
        <taxon>Vertebrata</taxon>
        <taxon>Euteleostomi</taxon>
        <taxon>Actinopterygii</taxon>
        <taxon>Neopterygii</taxon>
        <taxon>Teleostei</taxon>
        <taxon>Ostariophysi</taxon>
        <taxon>Siluriformes</taxon>
        <taxon>Siluridae</taxon>
        <taxon>Silurus</taxon>
    </lineage>
</organism>
<dbReference type="AlphaFoldDB" id="A0AAD5APH1"/>